<feature type="compositionally biased region" description="Basic and acidic residues" evidence="1">
    <location>
        <begin position="78"/>
        <end position="90"/>
    </location>
</feature>
<feature type="region of interest" description="Disordered" evidence="1">
    <location>
        <begin position="37"/>
        <end position="90"/>
    </location>
</feature>
<comment type="caution">
    <text evidence="2">The sequence shown here is derived from an EMBL/GenBank/DDBJ whole genome shotgun (WGS) entry which is preliminary data.</text>
</comment>
<evidence type="ECO:0000256" key="1">
    <source>
        <dbReference type="SAM" id="MobiDB-lite"/>
    </source>
</evidence>
<dbReference type="EMBL" id="CAAE01014744">
    <property type="protein sequence ID" value="CAG04683.1"/>
    <property type="molecule type" value="Genomic_DNA"/>
</dbReference>
<accession>Q4S3U9</accession>
<dbReference type="KEGG" id="tng:GSTEN00024483G001"/>
<evidence type="ECO:0000313" key="2">
    <source>
        <dbReference type="EMBL" id="CAG04683.1"/>
    </source>
</evidence>
<reference evidence="2" key="2">
    <citation type="submission" date="2004-02" db="EMBL/GenBank/DDBJ databases">
        <authorList>
            <consortium name="Genoscope"/>
            <consortium name="Whitehead Institute Centre for Genome Research"/>
        </authorList>
    </citation>
    <scope>NUCLEOTIDE SEQUENCE</scope>
</reference>
<name>Q4S3U9_TETNG</name>
<gene>
    <name evidence="2" type="ORF">GSTENG00024483001</name>
</gene>
<feature type="region of interest" description="Disordered" evidence="1">
    <location>
        <begin position="1"/>
        <end position="21"/>
    </location>
</feature>
<organism evidence="2">
    <name type="scientific">Tetraodon nigroviridis</name>
    <name type="common">Spotted green pufferfish</name>
    <name type="synonym">Chelonodon nigroviridis</name>
    <dbReference type="NCBI Taxonomy" id="99883"/>
    <lineage>
        <taxon>Eukaryota</taxon>
        <taxon>Metazoa</taxon>
        <taxon>Chordata</taxon>
        <taxon>Craniata</taxon>
        <taxon>Vertebrata</taxon>
        <taxon>Euteleostomi</taxon>
        <taxon>Actinopterygii</taxon>
        <taxon>Neopterygii</taxon>
        <taxon>Teleostei</taxon>
        <taxon>Neoteleostei</taxon>
        <taxon>Acanthomorphata</taxon>
        <taxon>Eupercaria</taxon>
        <taxon>Tetraodontiformes</taxon>
        <taxon>Tetradontoidea</taxon>
        <taxon>Tetraodontidae</taxon>
        <taxon>Tetraodon</taxon>
    </lineage>
</organism>
<protein>
    <submittedName>
        <fullName evidence="2">(spotted green pufferfish) hypothetical protein</fullName>
    </submittedName>
</protein>
<proteinExistence type="predicted"/>
<dbReference type="AlphaFoldDB" id="Q4S3U9"/>
<sequence>MEEMRRKGLGRSPPPCINGSSLMEMDSSFGWRMVDDGSTDCPSTMPYQSPNRSPDCNSLPNLNLHADEQIVPLSNPPHPEDPPSHASEKFTRCQGITYIRSSYTTKRCG</sequence>
<feature type="compositionally biased region" description="Polar residues" evidence="1">
    <location>
        <begin position="40"/>
        <end position="61"/>
    </location>
</feature>
<reference evidence="2" key="1">
    <citation type="journal article" date="2004" name="Nature">
        <title>Genome duplication in the teleost fish Tetraodon nigroviridis reveals the early vertebrate proto-karyotype.</title>
        <authorList>
            <person name="Jaillon O."/>
            <person name="Aury J.-M."/>
            <person name="Brunet F."/>
            <person name="Petit J.-L."/>
            <person name="Stange-Thomann N."/>
            <person name="Mauceli E."/>
            <person name="Bouneau L."/>
            <person name="Fischer C."/>
            <person name="Ozouf-Costaz C."/>
            <person name="Bernot A."/>
            <person name="Nicaud S."/>
            <person name="Jaffe D."/>
            <person name="Fisher S."/>
            <person name="Lutfalla G."/>
            <person name="Dossat C."/>
            <person name="Segurens B."/>
            <person name="Dasilva C."/>
            <person name="Salanoubat M."/>
            <person name="Levy M."/>
            <person name="Boudet N."/>
            <person name="Castellano S."/>
            <person name="Anthouard V."/>
            <person name="Jubin C."/>
            <person name="Castelli V."/>
            <person name="Katinka M."/>
            <person name="Vacherie B."/>
            <person name="Biemont C."/>
            <person name="Skalli Z."/>
            <person name="Cattolico L."/>
            <person name="Poulain J."/>
            <person name="De Berardinis V."/>
            <person name="Cruaud C."/>
            <person name="Duprat S."/>
            <person name="Brottier P."/>
            <person name="Coutanceau J.-P."/>
            <person name="Gouzy J."/>
            <person name="Parra G."/>
            <person name="Lardier G."/>
            <person name="Chapple C."/>
            <person name="McKernan K.J."/>
            <person name="McEwan P."/>
            <person name="Bosak S."/>
            <person name="Kellis M."/>
            <person name="Volff J.-N."/>
            <person name="Guigo R."/>
            <person name="Zody M.C."/>
            <person name="Mesirov J."/>
            <person name="Lindblad-Toh K."/>
            <person name="Birren B."/>
            <person name="Nusbaum C."/>
            <person name="Kahn D."/>
            <person name="Robinson-Rechavi M."/>
            <person name="Laudet V."/>
            <person name="Schachter V."/>
            <person name="Quetier F."/>
            <person name="Saurin W."/>
            <person name="Scarpelli C."/>
            <person name="Wincker P."/>
            <person name="Lander E.S."/>
            <person name="Weissenbach J."/>
            <person name="Roest Crollius H."/>
        </authorList>
    </citation>
    <scope>NUCLEOTIDE SEQUENCE [LARGE SCALE GENOMIC DNA]</scope>
</reference>